<name>A0ABW5PE17_9BACL</name>
<evidence type="ECO:0000256" key="1">
    <source>
        <dbReference type="SAM" id="Phobius"/>
    </source>
</evidence>
<feature type="transmembrane region" description="Helical" evidence="1">
    <location>
        <begin position="158"/>
        <end position="184"/>
    </location>
</feature>
<dbReference type="RefSeq" id="WP_377602466.1">
    <property type="nucleotide sequence ID" value="NZ_JBHUME010000007.1"/>
</dbReference>
<feature type="transmembrane region" description="Helical" evidence="1">
    <location>
        <begin position="12"/>
        <end position="33"/>
    </location>
</feature>
<reference evidence="3" key="1">
    <citation type="journal article" date="2019" name="Int. J. Syst. Evol. Microbiol.">
        <title>The Global Catalogue of Microorganisms (GCM) 10K type strain sequencing project: providing services to taxonomists for standard genome sequencing and annotation.</title>
        <authorList>
            <consortium name="The Broad Institute Genomics Platform"/>
            <consortium name="The Broad Institute Genome Sequencing Center for Infectious Disease"/>
            <person name="Wu L."/>
            <person name="Ma J."/>
        </authorList>
    </citation>
    <scope>NUCLEOTIDE SEQUENCE [LARGE SCALE GENOMIC DNA]</scope>
    <source>
        <strain evidence="3">KCTC 3950</strain>
    </source>
</reference>
<proteinExistence type="predicted"/>
<dbReference type="EMBL" id="JBHUME010000007">
    <property type="protein sequence ID" value="MFD2612709.1"/>
    <property type="molecule type" value="Genomic_DNA"/>
</dbReference>
<dbReference type="Proteomes" id="UP001597541">
    <property type="component" value="Unassembled WGS sequence"/>
</dbReference>
<keyword evidence="1" id="KW-0472">Membrane</keyword>
<evidence type="ECO:0000313" key="3">
    <source>
        <dbReference type="Proteomes" id="UP001597541"/>
    </source>
</evidence>
<evidence type="ECO:0000313" key="2">
    <source>
        <dbReference type="EMBL" id="MFD2612709.1"/>
    </source>
</evidence>
<keyword evidence="3" id="KW-1185">Reference proteome</keyword>
<keyword evidence="1" id="KW-1133">Transmembrane helix</keyword>
<organism evidence="2 3">
    <name type="scientific">Paenibacillus gansuensis</name>
    <dbReference type="NCBI Taxonomy" id="306542"/>
    <lineage>
        <taxon>Bacteria</taxon>
        <taxon>Bacillati</taxon>
        <taxon>Bacillota</taxon>
        <taxon>Bacilli</taxon>
        <taxon>Bacillales</taxon>
        <taxon>Paenibacillaceae</taxon>
        <taxon>Paenibacillus</taxon>
    </lineage>
</organism>
<comment type="caution">
    <text evidence="2">The sequence shown here is derived from an EMBL/GenBank/DDBJ whole genome shotgun (WGS) entry which is preliminary data.</text>
</comment>
<accession>A0ABW5PE17</accession>
<protein>
    <submittedName>
        <fullName evidence="2">Uncharacterized protein</fullName>
    </submittedName>
</protein>
<sequence length="197" mass="22283">MVAALKLHVKKYGLLIIAGLIIVGGFAKGTIILQDITERDYLAMNSEERRTLKEGTYSLFYEYNESNRRFGPVTITENNKISDVKSALEFKIVAPADLPQPVIADDTSLSYTVDESKGESLYSFHIHEEGSYILHTKINETLQENGLSLTLLYNYKGLFLTLIKVIGISILISLPFVLGGLWIYHRDEKRRINAKRV</sequence>
<keyword evidence="1" id="KW-0812">Transmembrane</keyword>
<gene>
    <name evidence="2" type="ORF">ACFSUF_09780</name>
</gene>